<dbReference type="AlphaFoldDB" id="A0A9W9FVU7"/>
<name>A0A9W9FVU7_9EURO</name>
<evidence type="ECO:0000313" key="3">
    <source>
        <dbReference type="Proteomes" id="UP001149165"/>
    </source>
</evidence>
<gene>
    <name evidence="2" type="ORF">N7456_004012</name>
</gene>
<dbReference type="EMBL" id="JAPQKH010000003">
    <property type="protein sequence ID" value="KAJ5107337.1"/>
    <property type="molecule type" value="Genomic_DNA"/>
</dbReference>
<accession>A0A9W9FVU7</accession>
<dbReference type="Proteomes" id="UP001149165">
    <property type="component" value="Unassembled WGS sequence"/>
</dbReference>
<reference evidence="2" key="1">
    <citation type="submission" date="2022-11" db="EMBL/GenBank/DDBJ databases">
        <authorList>
            <person name="Petersen C."/>
        </authorList>
    </citation>
    <scope>NUCLEOTIDE SEQUENCE</scope>
    <source>
        <strain evidence="2">IBT 30069</strain>
    </source>
</reference>
<comment type="caution">
    <text evidence="2">The sequence shown here is derived from an EMBL/GenBank/DDBJ whole genome shotgun (WGS) entry which is preliminary data.</text>
</comment>
<protein>
    <submittedName>
        <fullName evidence="2">Uncharacterized protein</fullName>
    </submittedName>
</protein>
<evidence type="ECO:0000256" key="1">
    <source>
        <dbReference type="SAM" id="MobiDB-lite"/>
    </source>
</evidence>
<proteinExistence type="predicted"/>
<evidence type="ECO:0000313" key="2">
    <source>
        <dbReference type="EMBL" id="KAJ5107337.1"/>
    </source>
</evidence>
<feature type="region of interest" description="Disordered" evidence="1">
    <location>
        <begin position="1"/>
        <end position="40"/>
    </location>
</feature>
<sequence>MTKEANAFTASDIGNSDAKEDHNEREDLAHMPPISLQTGDSAGIQLVKMNGPKMPTIQEIAIVPSQGKLPRSQEQSI</sequence>
<reference evidence="2" key="2">
    <citation type="journal article" date="2023" name="IMA Fungus">
        <title>Comparative genomic study of the Penicillium genus elucidates a diverse pangenome and 15 lateral gene transfer events.</title>
        <authorList>
            <person name="Petersen C."/>
            <person name="Sorensen T."/>
            <person name="Nielsen M.R."/>
            <person name="Sondergaard T.E."/>
            <person name="Sorensen J.L."/>
            <person name="Fitzpatrick D.A."/>
            <person name="Frisvad J.C."/>
            <person name="Nielsen K.L."/>
        </authorList>
    </citation>
    <scope>NUCLEOTIDE SEQUENCE</scope>
    <source>
        <strain evidence="2">IBT 30069</strain>
    </source>
</reference>
<keyword evidence="3" id="KW-1185">Reference proteome</keyword>
<feature type="compositionally biased region" description="Basic and acidic residues" evidence="1">
    <location>
        <begin position="17"/>
        <end position="29"/>
    </location>
</feature>
<organism evidence="2 3">
    <name type="scientific">Penicillium angulare</name>
    <dbReference type="NCBI Taxonomy" id="116970"/>
    <lineage>
        <taxon>Eukaryota</taxon>
        <taxon>Fungi</taxon>
        <taxon>Dikarya</taxon>
        <taxon>Ascomycota</taxon>
        <taxon>Pezizomycotina</taxon>
        <taxon>Eurotiomycetes</taxon>
        <taxon>Eurotiomycetidae</taxon>
        <taxon>Eurotiales</taxon>
        <taxon>Aspergillaceae</taxon>
        <taxon>Penicillium</taxon>
    </lineage>
</organism>